<feature type="region of interest" description="Disordered" evidence="1">
    <location>
        <begin position="1"/>
        <end position="21"/>
    </location>
</feature>
<keyword evidence="3" id="KW-1185">Reference proteome</keyword>
<sequence>MSPSGMTDRRRHHDRLTDSLEVDSHVDRVGITHSAIQTERAGRREPMKLVDRTTTANESHQRYGGQKSSVGPVTADEETDRQHFQNRLAFANRTASTPPFFRPTSSDRFGILGSPTSGDFDAHRRCSFDRRIMSGRRVGDRRGDVNRLRNRRSRLGARRFSRPHLLTRHLRNATRGPIWHQLNGSGSSSAGKPHLLGLRPRPDLLAVTRFRNGSVREFEYYRA</sequence>
<evidence type="ECO:0000313" key="3">
    <source>
        <dbReference type="Proteomes" id="UP001141806"/>
    </source>
</evidence>
<accession>A0A9Q0GKE5</accession>
<feature type="region of interest" description="Disordered" evidence="1">
    <location>
        <begin position="53"/>
        <end position="73"/>
    </location>
</feature>
<reference evidence="2" key="1">
    <citation type="journal article" date="2023" name="Plant J.">
        <title>The genome of the king protea, Protea cynaroides.</title>
        <authorList>
            <person name="Chang J."/>
            <person name="Duong T.A."/>
            <person name="Schoeman C."/>
            <person name="Ma X."/>
            <person name="Roodt D."/>
            <person name="Barker N."/>
            <person name="Li Z."/>
            <person name="Van de Peer Y."/>
            <person name="Mizrachi E."/>
        </authorList>
    </citation>
    <scope>NUCLEOTIDE SEQUENCE</scope>
    <source>
        <tissue evidence="2">Young leaves</tissue>
    </source>
</reference>
<name>A0A9Q0GKE5_9MAGN</name>
<dbReference type="AlphaFoldDB" id="A0A9Q0GKE5"/>
<organism evidence="2 3">
    <name type="scientific">Protea cynaroides</name>
    <dbReference type="NCBI Taxonomy" id="273540"/>
    <lineage>
        <taxon>Eukaryota</taxon>
        <taxon>Viridiplantae</taxon>
        <taxon>Streptophyta</taxon>
        <taxon>Embryophyta</taxon>
        <taxon>Tracheophyta</taxon>
        <taxon>Spermatophyta</taxon>
        <taxon>Magnoliopsida</taxon>
        <taxon>Proteales</taxon>
        <taxon>Proteaceae</taxon>
        <taxon>Protea</taxon>
    </lineage>
</organism>
<dbReference type="EMBL" id="JAMYWD010001568">
    <property type="protein sequence ID" value="KAJ4942658.1"/>
    <property type="molecule type" value="Genomic_DNA"/>
</dbReference>
<protein>
    <submittedName>
        <fullName evidence="2">Uncharacterized protein</fullName>
    </submittedName>
</protein>
<evidence type="ECO:0000256" key="1">
    <source>
        <dbReference type="SAM" id="MobiDB-lite"/>
    </source>
</evidence>
<comment type="caution">
    <text evidence="2">The sequence shown here is derived from an EMBL/GenBank/DDBJ whole genome shotgun (WGS) entry which is preliminary data.</text>
</comment>
<gene>
    <name evidence="2" type="ORF">NE237_016359</name>
</gene>
<dbReference type="Proteomes" id="UP001141806">
    <property type="component" value="Unassembled WGS sequence"/>
</dbReference>
<proteinExistence type="predicted"/>
<evidence type="ECO:0000313" key="2">
    <source>
        <dbReference type="EMBL" id="KAJ4942658.1"/>
    </source>
</evidence>